<reference evidence="1" key="1">
    <citation type="submission" date="2018-02" db="EMBL/GenBank/DDBJ databases">
        <title>Rhizophora mucronata_Transcriptome.</title>
        <authorList>
            <person name="Meera S.P."/>
            <person name="Sreeshan A."/>
            <person name="Augustine A."/>
        </authorList>
    </citation>
    <scope>NUCLEOTIDE SEQUENCE</scope>
    <source>
        <tissue evidence="1">Leaf</tissue>
    </source>
</reference>
<dbReference type="AlphaFoldDB" id="A0A2P2Q4A5"/>
<protein>
    <submittedName>
        <fullName evidence="1">Uncharacterized protein</fullName>
    </submittedName>
</protein>
<dbReference type="EMBL" id="GGEC01081333">
    <property type="protein sequence ID" value="MBX61817.1"/>
    <property type="molecule type" value="Transcribed_RNA"/>
</dbReference>
<accession>A0A2P2Q4A5</accession>
<sequence>MLSSICFQSSLDIFSLHPTIPFSFYSLFQLKLSHLRHKGQKTISRVLPQCSNINLVEPIWV</sequence>
<organism evidence="1">
    <name type="scientific">Rhizophora mucronata</name>
    <name type="common">Asiatic mangrove</name>
    <dbReference type="NCBI Taxonomy" id="61149"/>
    <lineage>
        <taxon>Eukaryota</taxon>
        <taxon>Viridiplantae</taxon>
        <taxon>Streptophyta</taxon>
        <taxon>Embryophyta</taxon>
        <taxon>Tracheophyta</taxon>
        <taxon>Spermatophyta</taxon>
        <taxon>Magnoliopsida</taxon>
        <taxon>eudicotyledons</taxon>
        <taxon>Gunneridae</taxon>
        <taxon>Pentapetalae</taxon>
        <taxon>rosids</taxon>
        <taxon>fabids</taxon>
        <taxon>Malpighiales</taxon>
        <taxon>Rhizophoraceae</taxon>
        <taxon>Rhizophora</taxon>
    </lineage>
</organism>
<name>A0A2P2Q4A5_RHIMU</name>
<evidence type="ECO:0000313" key="1">
    <source>
        <dbReference type="EMBL" id="MBX61817.1"/>
    </source>
</evidence>
<proteinExistence type="predicted"/>